<proteinExistence type="predicted"/>
<dbReference type="AlphaFoldDB" id="A0A9P5WZM3"/>
<reference evidence="2" key="1">
    <citation type="submission" date="2020-11" db="EMBL/GenBank/DDBJ databases">
        <authorList>
            <consortium name="DOE Joint Genome Institute"/>
            <person name="Ahrendt S."/>
            <person name="Riley R."/>
            <person name="Andreopoulos W."/>
            <person name="Labutti K."/>
            <person name="Pangilinan J."/>
            <person name="Ruiz-Duenas F.J."/>
            <person name="Barrasa J.M."/>
            <person name="Sanchez-Garcia M."/>
            <person name="Camarero S."/>
            <person name="Miyauchi S."/>
            <person name="Serrano A."/>
            <person name="Linde D."/>
            <person name="Babiker R."/>
            <person name="Drula E."/>
            <person name="Ayuso-Fernandez I."/>
            <person name="Pacheco R."/>
            <person name="Padilla G."/>
            <person name="Ferreira P."/>
            <person name="Barriuso J."/>
            <person name="Kellner H."/>
            <person name="Castanera R."/>
            <person name="Alfaro M."/>
            <person name="Ramirez L."/>
            <person name="Pisabarro A.G."/>
            <person name="Kuo A."/>
            <person name="Tritt A."/>
            <person name="Lipzen A."/>
            <person name="He G."/>
            <person name="Yan M."/>
            <person name="Ng V."/>
            <person name="Cullen D."/>
            <person name="Martin F."/>
            <person name="Rosso M.-N."/>
            <person name="Henrissat B."/>
            <person name="Hibbett D."/>
            <person name="Martinez A.T."/>
            <person name="Grigoriev I.V."/>
        </authorList>
    </citation>
    <scope>NUCLEOTIDE SEQUENCE</scope>
    <source>
        <strain evidence="2">MF-IS2</strain>
    </source>
</reference>
<dbReference type="EMBL" id="MU151738">
    <property type="protein sequence ID" value="KAF9441949.1"/>
    <property type="molecule type" value="Genomic_DNA"/>
</dbReference>
<evidence type="ECO:0000313" key="3">
    <source>
        <dbReference type="Proteomes" id="UP000807342"/>
    </source>
</evidence>
<accession>A0A9P5WZM3</accession>
<gene>
    <name evidence="2" type="ORF">P691DRAFT_765718</name>
</gene>
<feature type="region of interest" description="Disordered" evidence="1">
    <location>
        <begin position="131"/>
        <end position="155"/>
    </location>
</feature>
<dbReference type="Proteomes" id="UP000807342">
    <property type="component" value="Unassembled WGS sequence"/>
</dbReference>
<organism evidence="2 3">
    <name type="scientific">Macrolepiota fuliginosa MF-IS2</name>
    <dbReference type="NCBI Taxonomy" id="1400762"/>
    <lineage>
        <taxon>Eukaryota</taxon>
        <taxon>Fungi</taxon>
        <taxon>Dikarya</taxon>
        <taxon>Basidiomycota</taxon>
        <taxon>Agaricomycotina</taxon>
        <taxon>Agaricomycetes</taxon>
        <taxon>Agaricomycetidae</taxon>
        <taxon>Agaricales</taxon>
        <taxon>Agaricineae</taxon>
        <taxon>Agaricaceae</taxon>
        <taxon>Macrolepiota</taxon>
    </lineage>
</organism>
<keyword evidence="3" id="KW-1185">Reference proteome</keyword>
<sequence>MVFTWYQECATSDPELEGCPWHLLNVIGGRFQVTHFDDMDTPNATHLIKYTLKTKMGDSSQKVFVTLQIQIPEPLVLMWRGAKITDDFPVLEDVSDGSDWELEVGRKWDIIELSSDDEDEAPVCQPSKKLKLAEDDATAAPPAPGPSTAPSTPVPVCTNRTHHAAALWMTGDLSKSFSSLLVISDSEGGPDFLTGPVTEWPDVDEDIDFLC</sequence>
<name>A0A9P5WZM3_9AGAR</name>
<comment type="caution">
    <text evidence="2">The sequence shown here is derived from an EMBL/GenBank/DDBJ whole genome shotgun (WGS) entry which is preliminary data.</text>
</comment>
<protein>
    <submittedName>
        <fullName evidence="2">Uncharacterized protein</fullName>
    </submittedName>
</protein>
<evidence type="ECO:0000256" key="1">
    <source>
        <dbReference type="SAM" id="MobiDB-lite"/>
    </source>
</evidence>
<evidence type="ECO:0000313" key="2">
    <source>
        <dbReference type="EMBL" id="KAF9441949.1"/>
    </source>
</evidence>